<dbReference type="SUPFAM" id="SSF52540">
    <property type="entry name" value="P-loop containing nucleoside triphosphate hydrolases"/>
    <property type="match status" value="1"/>
</dbReference>
<evidence type="ECO:0000256" key="1">
    <source>
        <dbReference type="ARBA" id="ARBA00022737"/>
    </source>
</evidence>
<feature type="repeat" description="WD" evidence="2">
    <location>
        <begin position="859"/>
        <end position="891"/>
    </location>
</feature>
<dbReference type="STRING" id="1109443.G4TYN8"/>
<gene>
    <name evidence="4" type="ORF">PIIN_10424</name>
</gene>
<comment type="caution">
    <text evidence="4">The sequence shown here is derived from an EMBL/GenBank/DDBJ whole genome shotgun (WGS) entry which is preliminary data.</text>
</comment>
<dbReference type="InterPro" id="IPR036322">
    <property type="entry name" value="WD40_repeat_dom_sf"/>
</dbReference>
<accession>G4TYN8</accession>
<dbReference type="Gene3D" id="3.40.50.300">
    <property type="entry name" value="P-loop containing nucleotide triphosphate hydrolases"/>
    <property type="match status" value="1"/>
</dbReference>
<dbReference type="InterPro" id="IPR001680">
    <property type="entry name" value="WD40_rpt"/>
</dbReference>
<dbReference type="EMBL" id="CAFZ01000750">
    <property type="protein sequence ID" value="CCA76431.1"/>
    <property type="molecule type" value="Genomic_DNA"/>
</dbReference>
<organism evidence="4 5">
    <name type="scientific">Serendipita indica (strain DSM 11827)</name>
    <name type="common">Root endophyte fungus</name>
    <name type="synonym">Piriformospora indica</name>
    <dbReference type="NCBI Taxonomy" id="1109443"/>
    <lineage>
        <taxon>Eukaryota</taxon>
        <taxon>Fungi</taxon>
        <taxon>Dikarya</taxon>
        <taxon>Basidiomycota</taxon>
        <taxon>Agaricomycotina</taxon>
        <taxon>Agaricomycetes</taxon>
        <taxon>Sebacinales</taxon>
        <taxon>Serendipitaceae</taxon>
        <taxon>Serendipita</taxon>
    </lineage>
</organism>
<dbReference type="Pfam" id="PF24883">
    <property type="entry name" value="NPHP3_N"/>
    <property type="match status" value="1"/>
</dbReference>
<dbReference type="InterPro" id="IPR015943">
    <property type="entry name" value="WD40/YVTN_repeat-like_dom_sf"/>
</dbReference>
<dbReference type="OMA" id="ESHRIMD"/>
<dbReference type="HOGENOM" id="CLU_000288_6_5_1"/>
<evidence type="ECO:0000259" key="3">
    <source>
        <dbReference type="Pfam" id="PF24883"/>
    </source>
</evidence>
<dbReference type="InParanoid" id="G4TYN8"/>
<keyword evidence="1" id="KW-0677">Repeat</keyword>
<proteinExistence type="predicted"/>
<protein>
    <recommendedName>
        <fullName evidence="3">Nephrocystin 3-like N-terminal domain-containing protein</fullName>
    </recommendedName>
</protein>
<dbReference type="Proteomes" id="UP000007148">
    <property type="component" value="Unassembled WGS sequence"/>
</dbReference>
<dbReference type="InterPro" id="IPR056884">
    <property type="entry name" value="NPHP3-like_N"/>
</dbReference>
<dbReference type="InterPro" id="IPR027417">
    <property type="entry name" value="P-loop_NTPase"/>
</dbReference>
<name>G4TYN8_SERID</name>
<evidence type="ECO:0000313" key="5">
    <source>
        <dbReference type="Proteomes" id="UP000007148"/>
    </source>
</evidence>
<dbReference type="InterPro" id="IPR059179">
    <property type="entry name" value="MLKL-like_MCAfunc"/>
</dbReference>
<reference evidence="4 5" key="1">
    <citation type="journal article" date="2011" name="PLoS Pathog.">
        <title>Endophytic Life Strategies Decoded by Genome and Transcriptome Analyses of the Mutualistic Root Symbiont Piriformospora indica.</title>
        <authorList>
            <person name="Zuccaro A."/>
            <person name="Lahrmann U."/>
            <person name="Guldener U."/>
            <person name="Langen G."/>
            <person name="Pfiffi S."/>
            <person name="Biedenkopf D."/>
            <person name="Wong P."/>
            <person name="Samans B."/>
            <person name="Grimm C."/>
            <person name="Basiewicz M."/>
            <person name="Murat C."/>
            <person name="Martin F."/>
            <person name="Kogel K.H."/>
        </authorList>
    </citation>
    <scope>NUCLEOTIDE SEQUENCE [LARGE SCALE GENOMIC DNA]</scope>
    <source>
        <strain evidence="4 5">DSM 11827</strain>
    </source>
</reference>
<dbReference type="Pfam" id="PF00400">
    <property type="entry name" value="WD40"/>
    <property type="match status" value="2"/>
</dbReference>
<feature type="non-terminal residue" evidence="4">
    <location>
        <position position="891"/>
    </location>
</feature>
<sequence length="891" mass="100516">MSISWISSTFLMSAQKTLEPKELHRITNTSGSSSFAQCQTSEKRQVIYGAVDVGVTVLGSIADASDILSPLKAACQMTKVILDAIQAVENSRGEWIDLTWRLKQYMSAIEDQVILFEAYPAKDRAVNDAFSRPLIKYVKCVRYIKSCRFLETMHDRIVDLITKRSRSKPGFLKALIRAKIDTEEILKLNRDIRDQHRQFMTQEALATLGVLIMQNVERNVKVNNTNVGDIKAIVETIQTDVDSNAILQLPKAALVSSSVHKTCLAGTREAVLQTVWRWAADDASEEPIFWLCDIAGSGKSTVAMSAVEFWHREGVLGGRFFFSITSSEYSTTGSFCSIIARDLVDYFPELTPHVARAIRRHPSFMRNSLDEQFRILVTDPLHHWQGRVILVIDALDECKSRLQRRELIEVLSKAVQGSKNLKIFMTSRPDPVIEAALGSLAIQTKLEDRLHDVNHQDNVDDIALYVHKTLDGVLSEDKRQRLIDKANGLFIWASTACQELKNEETFQSPESIYSRLISVDQTGEIDDVYNLLFERMDTKSYPIMCSLLALLLAAFEPLSVADLDDISRDIGATGDANALVRNLGSVLSVDPSTNLIQFRHPTFVEYLRRCSHTSATGKRSDLYLDIATAHGQAASWCLKRLMSRRDGLKFNICQIESSFSLNREIPDIDARVSRFIPRRLRYAGSHWLFHMAETNDSWRFMLRKELRYIIQVPNVLHWMEVLSFTGGVSRAITGLRALMSCTSLEQEARTTMDEIRQFIITFSVPIQDSAPHIYISALPFTPTESKIHTEGLERHNNVIYVTQGLEKRYPGLPGVLRGHKRSVLAITFSPDGSKMASSSSDNTIRLWDAYTGQPLGEPLRGHEDSVWALAFSSQGTRIISTSRDRAIRSWD</sequence>
<dbReference type="SUPFAM" id="SSF50978">
    <property type="entry name" value="WD40 repeat-like"/>
    <property type="match status" value="1"/>
</dbReference>
<dbReference type="PROSITE" id="PS50294">
    <property type="entry name" value="WD_REPEATS_REGION"/>
    <property type="match status" value="2"/>
</dbReference>
<dbReference type="CDD" id="cd21037">
    <property type="entry name" value="MLKL_NTD"/>
    <property type="match status" value="1"/>
</dbReference>
<keyword evidence="2" id="KW-0853">WD repeat</keyword>
<evidence type="ECO:0000256" key="2">
    <source>
        <dbReference type="PROSITE-ProRule" id="PRU00221"/>
    </source>
</evidence>
<dbReference type="PANTHER" id="PTHR10039:SF17">
    <property type="entry name" value="FUNGAL STAND N-TERMINAL GOODBYE DOMAIN-CONTAINING PROTEIN-RELATED"/>
    <property type="match status" value="1"/>
</dbReference>
<dbReference type="AlphaFoldDB" id="G4TYN8"/>
<keyword evidence="5" id="KW-1185">Reference proteome</keyword>
<dbReference type="eggNOG" id="KOG0271">
    <property type="taxonomic scope" value="Eukaryota"/>
</dbReference>
<evidence type="ECO:0000313" key="4">
    <source>
        <dbReference type="EMBL" id="CCA76431.1"/>
    </source>
</evidence>
<dbReference type="OrthoDB" id="2932404at2759"/>
<dbReference type="SMART" id="SM00320">
    <property type="entry name" value="WD40"/>
    <property type="match status" value="2"/>
</dbReference>
<dbReference type="Gene3D" id="2.130.10.10">
    <property type="entry name" value="YVTN repeat-like/Quinoprotein amine dehydrogenase"/>
    <property type="match status" value="1"/>
</dbReference>
<dbReference type="PANTHER" id="PTHR10039">
    <property type="entry name" value="AMELOGENIN"/>
    <property type="match status" value="1"/>
</dbReference>
<feature type="domain" description="Nephrocystin 3-like N-terminal" evidence="3">
    <location>
        <begin position="267"/>
        <end position="428"/>
    </location>
</feature>
<dbReference type="PROSITE" id="PS50082">
    <property type="entry name" value="WD_REPEATS_2"/>
    <property type="match status" value="2"/>
</dbReference>
<feature type="repeat" description="WD" evidence="2">
    <location>
        <begin position="816"/>
        <end position="857"/>
    </location>
</feature>